<dbReference type="InterPro" id="IPR032675">
    <property type="entry name" value="LRR_dom_sf"/>
</dbReference>
<dbReference type="InterPro" id="IPR036047">
    <property type="entry name" value="F-box-like_dom_sf"/>
</dbReference>
<name>A0A0W0F3T7_MONRR</name>
<feature type="domain" description="F-box" evidence="1">
    <location>
        <begin position="1"/>
        <end position="43"/>
    </location>
</feature>
<dbReference type="SMART" id="SM00256">
    <property type="entry name" value="FBOX"/>
    <property type="match status" value="1"/>
</dbReference>
<dbReference type="Gene3D" id="3.80.10.10">
    <property type="entry name" value="Ribonuclease Inhibitor"/>
    <property type="match status" value="1"/>
</dbReference>
<comment type="caution">
    <text evidence="2">The sequence shown here is derived from an EMBL/GenBank/DDBJ whole genome shotgun (WGS) entry which is preliminary data.</text>
</comment>
<dbReference type="PROSITE" id="PS50181">
    <property type="entry name" value="FBOX"/>
    <property type="match status" value="1"/>
</dbReference>
<gene>
    <name evidence="2" type="ORF">WG66_16432</name>
</gene>
<organism evidence="2 3">
    <name type="scientific">Moniliophthora roreri</name>
    <name type="common">Frosty pod rot fungus</name>
    <name type="synonym">Monilia roreri</name>
    <dbReference type="NCBI Taxonomy" id="221103"/>
    <lineage>
        <taxon>Eukaryota</taxon>
        <taxon>Fungi</taxon>
        <taxon>Dikarya</taxon>
        <taxon>Basidiomycota</taxon>
        <taxon>Agaricomycotina</taxon>
        <taxon>Agaricomycetes</taxon>
        <taxon>Agaricomycetidae</taxon>
        <taxon>Agaricales</taxon>
        <taxon>Marasmiineae</taxon>
        <taxon>Marasmiaceae</taxon>
        <taxon>Moniliophthora</taxon>
    </lineage>
</organism>
<reference evidence="2 3" key="1">
    <citation type="submission" date="2015-12" db="EMBL/GenBank/DDBJ databases">
        <title>Draft genome sequence of Moniliophthora roreri, the causal agent of frosty pod rot of cacao.</title>
        <authorList>
            <person name="Aime M.C."/>
            <person name="Diaz-Valderrama J.R."/>
            <person name="Kijpornyongpan T."/>
            <person name="Phillips-Mora W."/>
        </authorList>
    </citation>
    <scope>NUCLEOTIDE SEQUENCE [LARGE SCALE GENOMIC DNA]</scope>
    <source>
        <strain evidence="2 3">MCA 2952</strain>
    </source>
</reference>
<evidence type="ECO:0000313" key="3">
    <source>
        <dbReference type="Proteomes" id="UP000054988"/>
    </source>
</evidence>
<dbReference type="Pfam" id="PF12937">
    <property type="entry name" value="F-box-like"/>
    <property type="match status" value="1"/>
</dbReference>
<dbReference type="InterPro" id="IPR001810">
    <property type="entry name" value="F-box_dom"/>
</dbReference>
<accession>A0A0W0F3T7</accession>
<dbReference type="AlphaFoldDB" id="A0A0W0F3T7"/>
<dbReference type="Proteomes" id="UP000054988">
    <property type="component" value="Unassembled WGS sequence"/>
</dbReference>
<evidence type="ECO:0000313" key="2">
    <source>
        <dbReference type="EMBL" id="KTB30975.1"/>
    </source>
</evidence>
<dbReference type="EMBL" id="LATX01002354">
    <property type="protein sequence ID" value="KTB30975.1"/>
    <property type="molecule type" value="Genomic_DNA"/>
</dbReference>
<protein>
    <recommendedName>
        <fullName evidence="1">F-box domain-containing protein</fullName>
    </recommendedName>
</protein>
<sequence>MTSLPPELLYLIFQELNLNELNRCSLVCQAWASIARSLVFHDVTFCLDKPSDIHRFLDLCECTSVTICVRNLAITLDSLRIVGESEEEVLNRLLSWRSRDGSRTIATVLNQLDRLSLHWINWSSLTNDAKTILRDGFHSITLLALSCISFHSAEEFVGLLRSFPALCSLELVRCEGPSEYQYSLSGSKLNIISISGLREASLIHLLTPCPALRTFRCNLYDAGYLSDHNHEIAEASAITRLLASAGSSLEEFNCSVRPFPEYSRFLLDKYLSSLRLSNNNCLRKIELDSRVHPPFILSFLDHLANMDERPPYLHILELPHLPSLSLDWVKLDEILQKPFFHALYELRTDIQCTFDQYDVVRQRAAAWYPMPDLDSVAESVLRGNVVQFRTRLTQCNERGILVLDVHYEYAPKWVKVDNDVVPQLSRRQRVVKTIRKAFRNVKLPYGATG</sequence>
<evidence type="ECO:0000259" key="1">
    <source>
        <dbReference type="PROSITE" id="PS50181"/>
    </source>
</evidence>
<dbReference type="SUPFAM" id="SSF81383">
    <property type="entry name" value="F-box domain"/>
    <property type="match status" value="1"/>
</dbReference>
<proteinExistence type="predicted"/>